<evidence type="ECO:0000313" key="2">
    <source>
        <dbReference type="Proteomes" id="UP000016480"/>
    </source>
</evidence>
<evidence type="ECO:0000313" key="1">
    <source>
        <dbReference type="EMBL" id="KAF7781300.1"/>
    </source>
</evidence>
<accession>A0A8T0BZR7</accession>
<reference evidence="1 2" key="1">
    <citation type="journal article" date="2012" name="J. Bacteriol.">
        <title>Genome sequence of the cycloprodigiosin-producing bacterial strain Pseudoalteromonas rubra ATCC 29570(T).</title>
        <authorList>
            <person name="Xie B.B."/>
            <person name="Shu Y.L."/>
            <person name="Qin Q.L."/>
            <person name="Rong J.C."/>
            <person name="Zhang X.Y."/>
            <person name="Chen X.L."/>
            <person name="Zhou B.C."/>
            <person name="Zhang Y.Z."/>
        </authorList>
    </citation>
    <scope>NUCLEOTIDE SEQUENCE [LARGE SCALE GENOMIC DNA]</scope>
    <source>
        <strain evidence="1 2">DSM 6842</strain>
    </source>
</reference>
<proteinExistence type="predicted"/>
<organism evidence="1 2">
    <name type="scientific">Pseudoalteromonas rubra</name>
    <dbReference type="NCBI Taxonomy" id="43658"/>
    <lineage>
        <taxon>Bacteria</taxon>
        <taxon>Pseudomonadati</taxon>
        <taxon>Pseudomonadota</taxon>
        <taxon>Gammaproteobacteria</taxon>
        <taxon>Alteromonadales</taxon>
        <taxon>Pseudoalteromonadaceae</taxon>
        <taxon>Pseudoalteromonas</taxon>
    </lineage>
</organism>
<name>A0A8T0BZR7_9GAMM</name>
<sequence>MITQAGRYKILPGLFDFYSNSLITLKKLPLGVFKDKKIF</sequence>
<dbReference type="Proteomes" id="UP000016480">
    <property type="component" value="Unassembled WGS sequence"/>
</dbReference>
<dbReference type="EMBL" id="AHCD03000044">
    <property type="protein sequence ID" value="KAF7781300.1"/>
    <property type="molecule type" value="Genomic_DNA"/>
</dbReference>
<gene>
    <name evidence="1" type="ORF">PRUB_b0470</name>
</gene>
<protein>
    <submittedName>
        <fullName evidence="1">Uncharacterized protein</fullName>
    </submittedName>
</protein>
<dbReference type="AlphaFoldDB" id="A0A8T0BZR7"/>
<comment type="caution">
    <text evidence="1">The sequence shown here is derived from an EMBL/GenBank/DDBJ whole genome shotgun (WGS) entry which is preliminary data.</text>
</comment>